<dbReference type="PROSITE" id="PS50894">
    <property type="entry name" value="HPT"/>
    <property type="match status" value="1"/>
</dbReference>
<evidence type="ECO:0000313" key="3">
    <source>
        <dbReference type="EMBL" id="MCU6696939.1"/>
    </source>
</evidence>
<sequence>MTLEQFYDTIGGDYKKTISRLSSETLVKKFVLKYADDRTCLELADAIESQDWSAAFRAAHTLKGIALNLGFDSLYTVSSELTEALRGGRPLTDMSLWTAVDEKHKQIVDAIAQIDV</sequence>
<comment type="caution">
    <text evidence="3">The sequence shown here is derived from an EMBL/GenBank/DDBJ whole genome shotgun (WGS) entry which is preliminary data.</text>
</comment>
<dbReference type="InterPro" id="IPR008207">
    <property type="entry name" value="Sig_transdc_His_kin_Hpt_dom"/>
</dbReference>
<reference evidence="3 4" key="1">
    <citation type="journal article" date="2021" name="ISME Commun">
        <title>Automated analysis of genomic sequences facilitates high-throughput and comprehensive description of bacteria.</title>
        <authorList>
            <person name="Hitch T.C.A."/>
        </authorList>
    </citation>
    <scope>NUCLEOTIDE SEQUENCE [LARGE SCALE GENOMIC DNA]</scope>
    <source>
        <strain evidence="3 4">Sanger_04</strain>
    </source>
</reference>
<protein>
    <submittedName>
        <fullName evidence="3">Hpt domain-containing protein</fullName>
    </submittedName>
</protein>
<dbReference type="RefSeq" id="WP_158363416.1">
    <property type="nucleotide sequence ID" value="NZ_JAOQKC010000009.1"/>
</dbReference>
<proteinExistence type="predicted"/>
<feature type="domain" description="HPt" evidence="2">
    <location>
        <begin position="19"/>
        <end position="116"/>
    </location>
</feature>
<name>A0ABT2RX86_9FIRM</name>
<dbReference type="CDD" id="cd00088">
    <property type="entry name" value="HPT"/>
    <property type="match status" value="1"/>
</dbReference>
<keyword evidence="4" id="KW-1185">Reference proteome</keyword>
<organism evidence="3 4">
    <name type="scientific">Laedolimicola ammoniilytica</name>
    <dbReference type="NCBI Taxonomy" id="2981771"/>
    <lineage>
        <taxon>Bacteria</taxon>
        <taxon>Bacillati</taxon>
        <taxon>Bacillota</taxon>
        <taxon>Clostridia</taxon>
        <taxon>Lachnospirales</taxon>
        <taxon>Lachnospiraceae</taxon>
        <taxon>Laedolimicola</taxon>
    </lineage>
</organism>
<evidence type="ECO:0000259" key="2">
    <source>
        <dbReference type="PROSITE" id="PS50894"/>
    </source>
</evidence>
<gene>
    <name evidence="3" type="ORF">OCV63_08520</name>
</gene>
<dbReference type="Gene3D" id="1.20.120.160">
    <property type="entry name" value="HPT domain"/>
    <property type="match status" value="1"/>
</dbReference>
<dbReference type="Proteomes" id="UP001652461">
    <property type="component" value="Unassembled WGS sequence"/>
</dbReference>
<dbReference type="Pfam" id="PF01627">
    <property type="entry name" value="Hpt"/>
    <property type="match status" value="1"/>
</dbReference>
<evidence type="ECO:0000256" key="1">
    <source>
        <dbReference type="PROSITE-ProRule" id="PRU00110"/>
    </source>
</evidence>
<dbReference type="InterPro" id="IPR036641">
    <property type="entry name" value="HPT_dom_sf"/>
</dbReference>
<dbReference type="SUPFAM" id="SSF47226">
    <property type="entry name" value="Histidine-containing phosphotransfer domain, HPT domain"/>
    <property type="match status" value="1"/>
</dbReference>
<evidence type="ECO:0000313" key="4">
    <source>
        <dbReference type="Proteomes" id="UP001652461"/>
    </source>
</evidence>
<keyword evidence="1" id="KW-0597">Phosphoprotein</keyword>
<dbReference type="EMBL" id="JAOQKC010000009">
    <property type="protein sequence ID" value="MCU6696939.1"/>
    <property type="molecule type" value="Genomic_DNA"/>
</dbReference>
<accession>A0ABT2RX86</accession>
<feature type="modified residue" description="Phosphohistidine" evidence="1">
    <location>
        <position position="60"/>
    </location>
</feature>